<dbReference type="Proteomes" id="UP001153334">
    <property type="component" value="Unassembled WGS sequence"/>
</dbReference>
<comment type="caution">
    <text evidence="1">The sequence shown here is derived from an EMBL/GenBank/DDBJ whole genome shotgun (WGS) entry which is preliminary data.</text>
</comment>
<sequence length="506" mass="54496">MTRFAIWMYSLPALIASLVLCATAEIQLGPLERPRGITNWTECPEGPSEIVKCADVYVPLDHGDPDGEQITLKVARIKSNSSQPLGTLFFNPGGPGGSAVDNVVLISKIPSSSLYQVVQKYDLIGLDPRGAGYSTPMRCDPDLWNERVKTAVTDESEFEALVQHYAAVGESCANMTGPLIHHLDTVSVAKDHEVVRQALGADKFNFIGLSWGSQIGVAYAEMFPETVGRMALQGVVDHSEAATTAVQTMSTGYEVTMHKFFEWCRINETCALHGQDARAVLDSVVAKAHENPIPAPGCLQTGPGACFADVSDEELLTNAQVLLAAAPPRLSGWSSLAKGLLSASQGDATIFSNPYFTADTDVDFTTAWANLGTGCQDWAHPAKSYNDVLNLVRQTTALSPLTKGFGQSFQWFTMCIGWPTALTNPPRKIYDSIAKTPEILLANSYWDPETSVQWAVGVKAQIPNARLIYQNGSGHTVYAGNGDAAAAINRFILDGVMPDDGTVYNS</sequence>
<proteinExistence type="predicted"/>
<gene>
    <name evidence="1" type="ORF">ONZ43_g5604</name>
</gene>
<keyword evidence="2" id="KW-1185">Reference proteome</keyword>
<accession>A0ACC2I8R8</accession>
<name>A0ACC2I8R8_9PEZI</name>
<dbReference type="EMBL" id="JAPESX010001780">
    <property type="protein sequence ID" value="KAJ8111507.1"/>
    <property type="molecule type" value="Genomic_DNA"/>
</dbReference>
<reference evidence="1" key="1">
    <citation type="submission" date="2022-11" db="EMBL/GenBank/DDBJ databases">
        <title>Genome Sequence of Nemania bipapillata.</title>
        <authorList>
            <person name="Buettner E."/>
        </authorList>
    </citation>
    <scope>NUCLEOTIDE SEQUENCE</scope>
    <source>
        <strain evidence="1">CP14</strain>
    </source>
</reference>
<evidence type="ECO:0000313" key="2">
    <source>
        <dbReference type="Proteomes" id="UP001153334"/>
    </source>
</evidence>
<evidence type="ECO:0000313" key="1">
    <source>
        <dbReference type="EMBL" id="KAJ8111507.1"/>
    </source>
</evidence>
<organism evidence="1 2">
    <name type="scientific">Nemania bipapillata</name>
    <dbReference type="NCBI Taxonomy" id="110536"/>
    <lineage>
        <taxon>Eukaryota</taxon>
        <taxon>Fungi</taxon>
        <taxon>Dikarya</taxon>
        <taxon>Ascomycota</taxon>
        <taxon>Pezizomycotina</taxon>
        <taxon>Sordariomycetes</taxon>
        <taxon>Xylariomycetidae</taxon>
        <taxon>Xylariales</taxon>
        <taxon>Xylariaceae</taxon>
        <taxon>Nemania</taxon>
    </lineage>
</organism>
<protein>
    <submittedName>
        <fullName evidence="1">Uncharacterized protein</fullName>
    </submittedName>
</protein>